<dbReference type="Proteomes" id="UP000272025">
    <property type="component" value="Unassembled WGS sequence"/>
</dbReference>
<reference evidence="2 3" key="1">
    <citation type="journal article" date="2018" name="Mol. Ecol.">
        <title>The obligate alkalophilic soda-lake fungus Sodiomyces alkalinus has shifted to a protein diet.</title>
        <authorList>
            <person name="Grum-Grzhimaylo A.A."/>
            <person name="Falkoski D.L."/>
            <person name="van den Heuvel J."/>
            <person name="Valero-Jimenez C.A."/>
            <person name="Min B."/>
            <person name="Choi I.G."/>
            <person name="Lipzen A."/>
            <person name="Daum C.G."/>
            <person name="Aanen D.K."/>
            <person name="Tsang A."/>
            <person name="Henrissat B."/>
            <person name="Bilanenko E.N."/>
            <person name="de Vries R.P."/>
            <person name="van Kan J.A.L."/>
            <person name="Grigoriev I.V."/>
            <person name="Debets A.J.M."/>
        </authorList>
    </citation>
    <scope>NUCLEOTIDE SEQUENCE [LARGE SCALE GENOMIC DNA]</scope>
    <source>
        <strain evidence="2 3">F11</strain>
    </source>
</reference>
<dbReference type="Gene3D" id="3.90.1200.10">
    <property type="match status" value="1"/>
</dbReference>
<evidence type="ECO:0000259" key="1">
    <source>
        <dbReference type="Pfam" id="PF01636"/>
    </source>
</evidence>
<feature type="domain" description="Aminoglycoside phosphotransferase" evidence="1">
    <location>
        <begin position="82"/>
        <end position="255"/>
    </location>
</feature>
<dbReference type="STRING" id="1314773.A0A3N2PTW3"/>
<name>A0A3N2PTW3_SODAK</name>
<dbReference type="RefSeq" id="XP_028465690.1">
    <property type="nucleotide sequence ID" value="XM_028612035.1"/>
</dbReference>
<dbReference type="InterPro" id="IPR051678">
    <property type="entry name" value="AGP_Transferase"/>
</dbReference>
<dbReference type="OrthoDB" id="4823388at2759"/>
<dbReference type="EMBL" id="ML119056">
    <property type="protein sequence ID" value="ROT37884.1"/>
    <property type="molecule type" value="Genomic_DNA"/>
</dbReference>
<protein>
    <submittedName>
        <fullName evidence="2">Phosphotransferase enzyme family protein</fullName>
    </submittedName>
</protein>
<gene>
    <name evidence="2" type="ORF">SODALDRAFT_333648</name>
</gene>
<dbReference type="GeneID" id="39580513"/>
<organism evidence="2 3">
    <name type="scientific">Sodiomyces alkalinus (strain CBS 110278 / VKM F-3762 / F11)</name>
    <name type="common">Alkaliphilic filamentous fungus</name>
    <dbReference type="NCBI Taxonomy" id="1314773"/>
    <lineage>
        <taxon>Eukaryota</taxon>
        <taxon>Fungi</taxon>
        <taxon>Dikarya</taxon>
        <taxon>Ascomycota</taxon>
        <taxon>Pezizomycotina</taxon>
        <taxon>Sordariomycetes</taxon>
        <taxon>Hypocreomycetidae</taxon>
        <taxon>Glomerellales</taxon>
        <taxon>Plectosphaerellaceae</taxon>
        <taxon>Sodiomyces</taxon>
    </lineage>
</organism>
<dbReference type="PANTHER" id="PTHR21310:SF48">
    <property type="entry name" value="AMINOGLYCOSIDE PHOSPHOTRANSFERASE DOMAIN-CONTAINING PROTEIN"/>
    <property type="match status" value="1"/>
</dbReference>
<keyword evidence="2" id="KW-0808">Transferase</keyword>
<evidence type="ECO:0000313" key="3">
    <source>
        <dbReference type="Proteomes" id="UP000272025"/>
    </source>
</evidence>
<dbReference type="Pfam" id="PF01636">
    <property type="entry name" value="APH"/>
    <property type="match status" value="1"/>
</dbReference>
<sequence length="293" mass="33370">MDIPVPPAEPETSVPLPFYLDESLLPAPLPSIEEIAASPHVLHEYPSRRIVRVGTHFVVKYGGSVSFLEGENMLFVKKSTTIPLPTVYAMYSRQGTQIPINYIVMEFIPGICLRDKWASLDESSKSAVTGQLREIFSELRQIPSPGYFGVIGRRPFDDSIFCSNVEGRHPVPAGPFTTEDEVLGALTNKFSHHFPEHGKEAFYRRVFPLVLRGHPPVFTHGDLQRKNVVVRDDGKVVLIDWEAAAWYPSFWEYSMGMFSCDFKDDWQLWLGKVVDECLGEFPWMNMIWREVFG</sequence>
<proteinExistence type="predicted"/>
<dbReference type="InterPro" id="IPR011009">
    <property type="entry name" value="Kinase-like_dom_sf"/>
</dbReference>
<dbReference type="GO" id="GO:0016740">
    <property type="term" value="F:transferase activity"/>
    <property type="evidence" value="ECO:0007669"/>
    <property type="project" value="UniProtKB-KW"/>
</dbReference>
<dbReference type="AlphaFoldDB" id="A0A3N2PTW3"/>
<dbReference type="SUPFAM" id="SSF56112">
    <property type="entry name" value="Protein kinase-like (PK-like)"/>
    <property type="match status" value="1"/>
</dbReference>
<keyword evidence="3" id="KW-1185">Reference proteome</keyword>
<evidence type="ECO:0000313" key="2">
    <source>
        <dbReference type="EMBL" id="ROT37884.1"/>
    </source>
</evidence>
<accession>A0A3N2PTW3</accession>
<dbReference type="CDD" id="cd05120">
    <property type="entry name" value="APH_ChoK_like"/>
    <property type="match status" value="1"/>
</dbReference>
<dbReference type="InterPro" id="IPR002575">
    <property type="entry name" value="Aminoglycoside_PTrfase"/>
</dbReference>
<dbReference type="PANTHER" id="PTHR21310">
    <property type="entry name" value="AMINOGLYCOSIDE PHOSPHOTRANSFERASE-RELATED-RELATED"/>
    <property type="match status" value="1"/>
</dbReference>